<evidence type="ECO:0000256" key="10">
    <source>
        <dbReference type="ARBA" id="ARBA00023163"/>
    </source>
</evidence>
<feature type="binding site" evidence="11">
    <location>
        <position position="57"/>
    </location>
    <ligand>
        <name>S-adenosyl-L-methionine</name>
        <dbReference type="ChEBI" id="CHEBI:59789"/>
    </ligand>
</feature>
<dbReference type="GO" id="GO:0000179">
    <property type="term" value="F:rRNA (adenine-N6,N6-)-dimethyltransferase activity"/>
    <property type="evidence" value="ECO:0007669"/>
    <property type="project" value="UniProtKB-UniRule"/>
</dbReference>
<dbReference type="SMART" id="SM00650">
    <property type="entry name" value="rADc"/>
    <property type="match status" value="1"/>
</dbReference>
<keyword evidence="14" id="KW-1185">Reference proteome</keyword>
<comment type="subcellular location">
    <subcellularLocation>
        <location evidence="1">Mitochondrion</location>
    </subcellularLocation>
</comment>
<protein>
    <recommendedName>
        <fullName evidence="12">rRNA adenine N(6)-methyltransferase</fullName>
        <ecNumber evidence="12">2.1.1.-</ecNumber>
    </recommendedName>
</protein>
<dbReference type="GO" id="GO:0005759">
    <property type="term" value="C:mitochondrial matrix"/>
    <property type="evidence" value="ECO:0007669"/>
    <property type="project" value="TreeGrafter"/>
</dbReference>
<keyword evidence="4 11" id="KW-0808">Transferase</keyword>
<keyword evidence="2 12" id="KW-0698">rRNA processing</keyword>
<keyword evidence="8" id="KW-0805">Transcription regulation</keyword>
<evidence type="ECO:0000259" key="13">
    <source>
        <dbReference type="SMART" id="SM00650"/>
    </source>
</evidence>
<dbReference type="GO" id="GO:0003723">
    <property type="term" value="F:RNA binding"/>
    <property type="evidence" value="ECO:0007669"/>
    <property type="project" value="UniProtKB-UniRule"/>
</dbReference>
<dbReference type="PANTHER" id="PTHR11727">
    <property type="entry name" value="DIMETHYLADENOSINE TRANSFERASE"/>
    <property type="match status" value="1"/>
</dbReference>
<dbReference type="PROSITE" id="PS51689">
    <property type="entry name" value="SAM_RNA_A_N6_MT"/>
    <property type="match status" value="1"/>
</dbReference>
<organism evidence="14 15">
    <name type="scientific">Acrobeloides nanus</name>
    <dbReference type="NCBI Taxonomy" id="290746"/>
    <lineage>
        <taxon>Eukaryota</taxon>
        <taxon>Metazoa</taxon>
        <taxon>Ecdysozoa</taxon>
        <taxon>Nematoda</taxon>
        <taxon>Chromadorea</taxon>
        <taxon>Rhabditida</taxon>
        <taxon>Tylenchina</taxon>
        <taxon>Cephalobomorpha</taxon>
        <taxon>Cephaloboidea</taxon>
        <taxon>Cephalobidae</taxon>
        <taxon>Acrobeloides</taxon>
    </lineage>
</organism>
<dbReference type="GO" id="GO:0006391">
    <property type="term" value="P:transcription initiation at mitochondrial promoter"/>
    <property type="evidence" value="ECO:0007669"/>
    <property type="project" value="TreeGrafter"/>
</dbReference>
<evidence type="ECO:0000256" key="1">
    <source>
        <dbReference type="ARBA" id="ARBA00004173"/>
    </source>
</evidence>
<feature type="binding site" evidence="11">
    <location>
        <position position="30"/>
    </location>
    <ligand>
        <name>S-adenosyl-L-methionine</name>
        <dbReference type="ChEBI" id="CHEBI:59789"/>
    </ligand>
</feature>
<feature type="binding site" evidence="11">
    <location>
        <position position="137"/>
    </location>
    <ligand>
        <name>S-adenosyl-L-methionine</name>
        <dbReference type="ChEBI" id="CHEBI:59789"/>
    </ligand>
</feature>
<dbReference type="Gene3D" id="3.40.50.150">
    <property type="entry name" value="Vaccinia Virus protein VP39"/>
    <property type="match status" value="1"/>
</dbReference>
<dbReference type="Proteomes" id="UP000887540">
    <property type="component" value="Unplaced"/>
</dbReference>
<evidence type="ECO:0000256" key="11">
    <source>
        <dbReference type="PROSITE-ProRule" id="PRU01026"/>
    </source>
</evidence>
<dbReference type="PANTHER" id="PTHR11727:SF17">
    <property type="entry name" value="DIMETHYLADENOSINE TRANSFERASE 1, MITOCHONDRIAL"/>
    <property type="match status" value="1"/>
</dbReference>
<evidence type="ECO:0000256" key="9">
    <source>
        <dbReference type="ARBA" id="ARBA00023128"/>
    </source>
</evidence>
<dbReference type="Pfam" id="PF00398">
    <property type="entry name" value="RrnaAD"/>
    <property type="match status" value="1"/>
</dbReference>
<evidence type="ECO:0000313" key="14">
    <source>
        <dbReference type="Proteomes" id="UP000887540"/>
    </source>
</evidence>
<accession>A0A914ENL0</accession>
<dbReference type="WBParaSite" id="ACRNAN_scaffold901.g19815.t1">
    <property type="protein sequence ID" value="ACRNAN_scaffold901.g19815.t1"/>
    <property type="gene ID" value="ACRNAN_scaffold901.g19815"/>
</dbReference>
<evidence type="ECO:0000256" key="5">
    <source>
        <dbReference type="ARBA" id="ARBA00022691"/>
    </source>
</evidence>
<keyword evidence="3 11" id="KW-0489">Methyltransferase</keyword>
<dbReference type="FunFam" id="3.40.50.150:FF:000109">
    <property type="entry name" value="rRNA adenine N(6)-methyltransferase"/>
    <property type="match status" value="1"/>
</dbReference>
<keyword evidence="6 11" id="KW-0694">RNA-binding</keyword>
<evidence type="ECO:0000256" key="4">
    <source>
        <dbReference type="ARBA" id="ARBA00022679"/>
    </source>
</evidence>
<keyword evidence="5 11" id="KW-0949">S-adenosyl-L-methionine</keyword>
<dbReference type="Gene3D" id="1.10.8.100">
    <property type="entry name" value="Ribosomal RNA adenine dimethylase-like, domain 2"/>
    <property type="match status" value="1"/>
</dbReference>
<evidence type="ECO:0000313" key="15">
    <source>
        <dbReference type="WBParaSite" id="ACRNAN_scaffold901.g19815.t1"/>
    </source>
</evidence>
<evidence type="ECO:0000256" key="3">
    <source>
        <dbReference type="ARBA" id="ARBA00022603"/>
    </source>
</evidence>
<evidence type="ECO:0000256" key="8">
    <source>
        <dbReference type="ARBA" id="ARBA00023015"/>
    </source>
</evidence>
<evidence type="ECO:0000256" key="7">
    <source>
        <dbReference type="ARBA" id="ARBA00022946"/>
    </source>
</evidence>
<dbReference type="InterPro" id="IPR020598">
    <property type="entry name" value="rRNA_Ade_methylase_Trfase_N"/>
</dbReference>
<evidence type="ECO:0000256" key="6">
    <source>
        <dbReference type="ARBA" id="ARBA00022884"/>
    </source>
</evidence>
<feature type="domain" description="Ribosomal RNA adenine methylase transferase N-terminal" evidence="13">
    <location>
        <begin position="37"/>
        <end position="230"/>
    </location>
</feature>
<feature type="binding site" evidence="11">
    <location>
        <position position="105"/>
    </location>
    <ligand>
        <name>S-adenosyl-L-methionine</name>
        <dbReference type="ChEBI" id="CHEBI:59789"/>
    </ligand>
</feature>
<feature type="binding site" evidence="11">
    <location>
        <position position="32"/>
    </location>
    <ligand>
        <name>S-adenosyl-L-methionine</name>
        <dbReference type="ChEBI" id="CHEBI:59789"/>
    </ligand>
</feature>
<dbReference type="InterPro" id="IPR029063">
    <property type="entry name" value="SAM-dependent_MTases_sf"/>
</dbReference>
<name>A0A914ENL0_9BILA</name>
<reference evidence="15" key="1">
    <citation type="submission" date="2022-11" db="UniProtKB">
        <authorList>
            <consortium name="WormBaseParasite"/>
        </authorList>
    </citation>
    <scope>IDENTIFICATION</scope>
</reference>
<dbReference type="InterPro" id="IPR001737">
    <property type="entry name" value="KsgA/Erm"/>
</dbReference>
<keyword evidence="9" id="KW-0496">Mitochondrion</keyword>
<comment type="similarity">
    <text evidence="11 12">Belongs to the class I-like SAM-binding methyltransferase superfamily. rRNA adenine N(6)-methyltransferase family.</text>
</comment>
<dbReference type="AlphaFoldDB" id="A0A914ENL0"/>
<dbReference type="CDD" id="cd02440">
    <property type="entry name" value="AdoMet_MTases"/>
    <property type="match status" value="1"/>
</dbReference>
<proteinExistence type="inferred from homology"/>
<dbReference type="SUPFAM" id="SSF53335">
    <property type="entry name" value="S-adenosyl-L-methionine-dependent methyltransferases"/>
    <property type="match status" value="1"/>
</dbReference>
<keyword evidence="7" id="KW-0809">Transit peptide</keyword>
<keyword evidence="10" id="KW-0804">Transcription</keyword>
<feature type="binding site" evidence="11">
    <location>
        <position position="79"/>
    </location>
    <ligand>
        <name>S-adenosyl-L-methionine</name>
        <dbReference type="ChEBI" id="CHEBI:59789"/>
    </ligand>
</feature>
<dbReference type="EC" id="2.1.1.-" evidence="12"/>
<dbReference type="InterPro" id="IPR023165">
    <property type="entry name" value="rRNA_Ade_diMease-like_C"/>
</dbReference>
<evidence type="ECO:0000256" key="2">
    <source>
        <dbReference type="ARBA" id="ARBA00022552"/>
    </source>
</evidence>
<sequence>MASHKLPPLPALRDFVHIYRLTARKILSQNYLMDMNITRKLVRSAGIEPGAYVVEIGPGPGGITRAILEQSIRRCDVIELDKRFMPALEPLVEASENRLFVHHGDALKFDIEPIWMDAKVPKHDWLDEPPNMHLIGNLPFDIASPLIIKYLREMSRRRGPWAFGRVPLTLTFQLEVAKRICGKISTLDRARISLVSQYVAEPKFLFEIPGRSFTPKPDVAVGVVKFVPRFEPLVQVVQKVVRHLFMYKNKEIHKCIKTMYPDDMADDLTHELLSYARVDPNKTSHNVGIEELADMSACYDKQCRRFPGLFLYYFEDKQPLEFLKNKPNAVPRVYGFTMPELNKEGISIKEFDTKWIPTER</sequence>
<dbReference type="GO" id="GO:0034246">
    <property type="term" value="F:mitochondrial transcription factor activity"/>
    <property type="evidence" value="ECO:0007669"/>
    <property type="project" value="TreeGrafter"/>
</dbReference>
<evidence type="ECO:0000256" key="12">
    <source>
        <dbReference type="RuleBase" id="RU362106"/>
    </source>
</evidence>